<dbReference type="AlphaFoldDB" id="A0A0M0KI52"/>
<keyword evidence="3 6" id="KW-1133">Transmembrane helix</keyword>
<feature type="transmembrane region" description="Helical" evidence="6">
    <location>
        <begin position="7"/>
        <end position="23"/>
    </location>
</feature>
<dbReference type="GO" id="GO:0016020">
    <property type="term" value="C:membrane"/>
    <property type="evidence" value="ECO:0007669"/>
    <property type="project" value="UniProtKB-SubCell"/>
</dbReference>
<feature type="transmembrane region" description="Helical" evidence="6">
    <location>
        <begin position="68"/>
        <end position="86"/>
    </location>
</feature>
<name>A0A0M0KI52_ALKHA</name>
<evidence type="ECO:0000313" key="7">
    <source>
        <dbReference type="EMBL" id="KOO38511.1"/>
    </source>
</evidence>
<dbReference type="PATRIC" id="fig|136160.3.peg.1563"/>
<gene>
    <name evidence="7" type="ORF">AMD02_06310</name>
</gene>
<dbReference type="RefSeq" id="WP_053430780.1">
    <property type="nucleotide sequence ID" value="NZ_LILD02000041.1"/>
</dbReference>
<evidence type="ECO:0000256" key="6">
    <source>
        <dbReference type="SAM" id="Phobius"/>
    </source>
</evidence>
<proteinExistence type="inferred from homology"/>
<sequence length="144" mass="15514">MERVDLVFKSVLLFFGGLFSILADNFGLLFAILIVVQIVDFITGTIASIKEGKGLRSSIGITGFSKKVVTLLIIGVFYLIEINLFGSNISGDAVAAVYVGLELLSITENAGRMGVYIHPKITQMITILKGDDKAEGLNDDKNIS</sequence>
<comment type="similarity">
    <text evidence="5">Belongs to the bacteriophage holin family. Cp-1 holin subfamily.</text>
</comment>
<accession>A0A0M0KI52</accession>
<evidence type="ECO:0000256" key="3">
    <source>
        <dbReference type="ARBA" id="ARBA00022989"/>
    </source>
</evidence>
<protein>
    <recommendedName>
        <fullName evidence="8">Toxin secretion/phage lysis holin</fullName>
    </recommendedName>
</protein>
<dbReference type="Pfam" id="PF05105">
    <property type="entry name" value="Phage_holin_4_1"/>
    <property type="match status" value="1"/>
</dbReference>
<dbReference type="NCBIfam" id="TIGR01593">
    <property type="entry name" value="holin_tox_secr"/>
    <property type="match status" value="1"/>
</dbReference>
<evidence type="ECO:0000256" key="1">
    <source>
        <dbReference type="ARBA" id="ARBA00004141"/>
    </source>
</evidence>
<keyword evidence="2 6" id="KW-0812">Transmembrane</keyword>
<dbReference type="InterPro" id="IPR006480">
    <property type="entry name" value="Phage_holin_4_1"/>
</dbReference>
<reference evidence="7" key="1">
    <citation type="submission" date="2015-08" db="EMBL/GenBank/DDBJ databases">
        <title>Complete DNA Sequence of Pseudomonas syringae pv. actinidiae, the Causal Agent of Kiwifruit Canker Disease.</title>
        <authorList>
            <person name="Rikkerink E.H.A."/>
            <person name="Fineran P.C."/>
        </authorList>
    </citation>
    <scope>NUCLEOTIDE SEQUENCE</scope>
    <source>
        <strain evidence="7">DSM 13666</strain>
    </source>
</reference>
<organism evidence="7">
    <name type="scientific">Halalkalibacterium halodurans</name>
    <name type="common">Bacillus halodurans</name>
    <dbReference type="NCBI Taxonomy" id="86665"/>
    <lineage>
        <taxon>Bacteria</taxon>
        <taxon>Bacillati</taxon>
        <taxon>Bacillota</taxon>
        <taxon>Bacilli</taxon>
        <taxon>Bacillales</taxon>
        <taxon>Bacillaceae</taxon>
        <taxon>Halalkalibacterium (ex Joshi et al. 2022)</taxon>
    </lineage>
</organism>
<comment type="caution">
    <text evidence="7">The sequence shown here is derived from an EMBL/GenBank/DDBJ whole genome shotgun (WGS) entry which is preliminary data.</text>
</comment>
<evidence type="ECO:0000256" key="2">
    <source>
        <dbReference type="ARBA" id="ARBA00022692"/>
    </source>
</evidence>
<keyword evidence="4 6" id="KW-0472">Membrane</keyword>
<evidence type="ECO:0008006" key="8">
    <source>
        <dbReference type="Google" id="ProtNLM"/>
    </source>
</evidence>
<evidence type="ECO:0000256" key="5">
    <source>
        <dbReference type="ARBA" id="ARBA00023600"/>
    </source>
</evidence>
<comment type="subcellular location">
    <subcellularLocation>
        <location evidence="1">Membrane</location>
        <topology evidence="1">Multi-pass membrane protein</topology>
    </subcellularLocation>
</comment>
<evidence type="ECO:0000256" key="4">
    <source>
        <dbReference type="ARBA" id="ARBA00023136"/>
    </source>
</evidence>
<dbReference type="EMBL" id="LILD01000001">
    <property type="protein sequence ID" value="KOO38511.1"/>
    <property type="molecule type" value="Genomic_DNA"/>
</dbReference>